<proteinExistence type="predicted"/>
<dbReference type="RefSeq" id="WP_165338773.1">
    <property type="nucleotide sequence ID" value="NZ_JAAKZX010000017.1"/>
</dbReference>
<protein>
    <submittedName>
        <fullName evidence="1">Uncharacterized protein</fullName>
    </submittedName>
</protein>
<dbReference type="Proteomes" id="UP001518140">
    <property type="component" value="Unassembled WGS sequence"/>
</dbReference>
<dbReference type="EMBL" id="JAAKZX010000017">
    <property type="protein sequence ID" value="NGO42137.1"/>
    <property type="molecule type" value="Genomic_DNA"/>
</dbReference>
<evidence type="ECO:0000313" key="2">
    <source>
        <dbReference type="Proteomes" id="UP001518140"/>
    </source>
</evidence>
<keyword evidence="2" id="KW-1185">Reference proteome</keyword>
<reference evidence="1 2" key="1">
    <citation type="submission" date="2020-02" db="EMBL/GenBank/DDBJ databases">
        <title>Whole-genome analyses of novel actinobacteria.</title>
        <authorList>
            <person name="Sahin N."/>
            <person name="Tokatli A."/>
        </authorList>
    </citation>
    <scope>NUCLEOTIDE SEQUENCE [LARGE SCALE GENOMIC DNA]</scope>
    <source>
        <strain evidence="1 2">YC419</strain>
    </source>
</reference>
<accession>A0ABX0DSQ1</accession>
<comment type="caution">
    <text evidence="1">The sequence shown here is derived from an EMBL/GenBank/DDBJ whole genome shotgun (WGS) entry which is preliminary data.</text>
</comment>
<sequence>MAYRLPPRNTNFTGRDATLRGLRQCLTSANDVAMLVVHGLWASARPSSRSVAAAARLAVQHRLHHTRAPGPDLYGVNTIRHRPALIDDYFVRTGLSLSVSNLSLSRSGAG</sequence>
<evidence type="ECO:0000313" key="1">
    <source>
        <dbReference type="EMBL" id="NGO42137.1"/>
    </source>
</evidence>
<gene>
    <name evidence="1" type="ORF">G6048_08160</name>
</gene>
<name>A0ABX0DSQ1_9ACTN</name>
<organism evidence="1 2">
    <name type="scientific">Streptomyces ureilyticus</name>
    <dbReference type="NCBI Taxonomy" id="1775131"/>
    <lineage>
        <taxon>Bacteria</taxon>
        <taxon>Bacillati</taxon>
        <taxon>Actinomycetota</taxon>
        <taxon>Actinomycetes</taxon>
        <taxon>Kitasatosporales</taxon>
        <taxon>Streptomycetaceae</taxon>
        <taxon>Streptomyces</taxon>
    </lineage>
</organism>